<dbReference type="PIRSF" id="PIRSF012666">
    <property type="entry name" value="UCP012666"/>
    <property type="match status" value="1"/>
</dbReference>
<dbReference type="GO" id="GO:0016874">
    <property type="term" value="F:ligase activity"/>
    <property type="evidence" value="ECO:0007669"/>
    <property type="project" value="UniProtKB-KW"/>
</dbReference>
<dbReference type="Proteomes" id="UP001385809">
    <property type="component" value="Unassembled WGS sequence"/>
</dbReference>
<dbReference type="Pfam" id="PF04107">
    <property type="entry name" value="GCS2"/>
    <property type="match status" value="1"/>
</dbReference>
<protein>
    <submittedName>
        <fullName evidence="2">Glutamate--cysteine ligase</fullName>
    </submittedName>
</protein>
<reference evidence="2 3" key="1">
    <citation type="submission" date="2024-03" db="EMBL/GenBank/DDBJ databases">
        <title>Actinomycetospora sp. OC33-EN08, a novel actinomycete isolated from wild orchid (Aerides multiflora).</title>
        <authorList>
            <person name="Suriyachadkun C."/>
        </authorList>
    </citation>
    <scope>NUCLEOTIDE SEQUENCE [LARGE SCALE GENOMIC DNA]</scope>
    <source>
        <strain evidence="2 3">OC33-EN08</strain>
    </source>
</reference>
<keyword evidence="2" id="KW-0436">Ligase</keyword>
<sequence>MGRVVARTVLSDRDAYRSKVHRCLEALRRMVAEGRFAADELRTGVELELALVDEGMSPAMLNHAVLDRSASDLLTTELGRWNLEINLPPRTLPGASACELEDDVVASIGCARRSAAVVGATPVTIGILPTLRPEHLDSDQLTDDPRYDLLNRQMVGARGEPFHLDIAEPDRAASHPPEHLVLDVDSIAPEAACTSLQLHLQLTPETFPAHWNAAQAIAGVQVALAANSPFLLGHRLWAETRVPLFEQSVDVRPVELRNQGVRPRVWFGDRWASSVTDLFEENVRYFPALLPLTDDEDPLAVLDDGGAPQLHELRLHSGTVWRWNRPVYDVAEGVAHLRLENRVLPAGPTAIDAVANALFFYGLVRALVALEHPPWTSMTFAAAHENFVAGAQHGLDAQLFWPGEGTVPVDRLVLDRLLPLARSGLQAWGVDPDVAERYLAVIEARCRTGCTGASWQTSMVHALEKDGCTRPTAMARMLERYVSNMAENIPVHAWPLT</sequence>
<dbReference type="PANTHER" id="PTHR36510">
    <property type="entry name" value="GLUTAMATE--CYSTEINE LIGASE 2-RELATED"/>
    <property type="match status" value="1"/>
</dbReference>
<dbReference type="SUPFAM" id="SSF55931">
    <property type="entry name" value="Glutamine synthetase/guanido kinase"/>
    <property type="match status" value="1"/>
</dbReference>
<comment type="catalytic activity">
    <reaction evidence="1">
        <text>L-cysteine + L-glutamate + ATP = gamma-L-glutamyl-L-cysteine + ADP + phosphate + H(+)</text>
        <dbReference type="Rhea" id="RHEA:13285"/>
        <dbReference type="ChEBI" id="CHEBI:15378"/>
        <dbReference type="ChEBI" id="CHEBI:29985"/>
        <dbReference type="ChEBI" id="CHEBI:30616"/>
        <dbReference type="ChEBI" id="CHEBI:35235"/>
        <dbReference type="ChEBI" id="CHEBI:43474"/>
        <dbReference type="ChEBI" id="CHEBI:58173"/>
        <dbReference type="ChEBI" id="CHEBI:456216"/>
        <dbReference type="EC" id="6.3.2.2"/>
    </reaction>
</comment>
<accession>A0ABU8MQP7</accession>
<dbReference type="InterPro" id="IPR016602">
    <property type="entry name" value="UCP012666"/>
</dbReference>
<evidence type="ECO:0000313" key="2">
    <source>
        <dbReference type="EMBL" id="MEJ2868980.1"/>
    </source>
</evidence>
<dbReference type="EMBL" id="JBBEGN010000006">
    <property type="protein sequence ID" value="MEJ2868980.1"/>
    <property type="molecule type" value="Genomic_DNA"/>
</dbReference>
<dbReference type="RefSeq" id="WP_337695561.1">
    <property type="nucleotide sequence ID" value="NZ_JBBEGN010000006.1"/>
</dbReference>
<dbReference type="InterPro" id="IPR006336">
    <property type="entry name" value="GCS2"/>
</dbReference>
<dbReference type="InterPro" id="IPR050141">
    <property type="entry name" value="GCL_type2/YbdK_subfam"/>
</dbReference>
<evidence type="ECO:0000256" key="1">
    <source>
        <dbReference type="ARBA" id="ARBA00048819"/>
    </source>
</evidence>
<organism evidence="2 3">
    <name type="scientific">Actinomycetospora aurantiaca</name>
    <dbReference type="NCBI Taxonomy" id="3129233"/>
    <lineage>
        <taxon>Bacteria</taxon>
        <taxon>Bacillati</taxon>
        <taxon>Actinomycetota</taxon>
        <taxon>Actinomycetes</taxon>
        <taxon>Pseudonocardiales</taxon>
        <taxon>Pseudonocardiaceae</taxon>
        <taxon>Actinomycetospora</taxon>
    </lineage>
</organism>
<dbReference type="InterPro" id="IPR014746">
    <property type="entry name" value="Gln_synth/guanido_kin_cat_dom"/>
</dbReference>
<gene>
    <name evidence="2" type="ORF">WCD74_14500</name>
</gene>
<dbReference type="Gene3D" id="3.30.590.20">
    <property type="match status" value="1"/>
</dbReference>
<proteinExistence type="predicted"/>
<keyword evidence="3" id="KW-1185">Reference proteome</keyword>
<comment type="caution">
    <text evidence="2">The sequence shown here is derived from an EMBL/GenBank/DDBJ whole genome shotgun (WGS) entry which is preliminary data.</text>
</comment>
<name>A0ABU8MQP7_9PSEU</name>
<evidence type="ECO:0000313" key="3">
    <source>
        <dbReference type="Proteomes" id="UP001385809"/>
    </source>
</evidence>
<dbReference type="PANTHER" id="PTHR36510:SF3">
    <property type="entry name" value="CONSERVED PROTEIN"/>
    <property type="match status" value="1"/>
</dbReference>